<dbReference type="RefSeq" id="XP_020436905.1">
    <property type="nucleotide sequence ID" value="XM_020572788.1"/>
</dbReference>
<dbReference type="InParanoid" id="D3B0H0"/>
<feature type="compositionally biased region" description="Polar residues" evidence="1">
    <location>
        <begin position="765"/>
        <end position="774"/>
    </location>
</feature>
<keyword evidence="3" id="KW-1185">Reference proteome</keyword>
<evidence type="ECO:0000313" key="2">
    <source>
        <dbReference type="EMBL" id="EFA84794.1"/>
    </source>
</evidence>
<protein>
    <submittedName>
        <fullName evidence="2">Uncharacterized protein</fullName>
    </submittedName>
</protein>
<comment type="caution">
    <text evidence="2">The sequence shown here is derived from an EMBL/GenBank/DDBJ whole genome shotgun (WGS) entry which is preliminary data.</text>
</comment>
<evidence type="ECO:0000256" key="1">
    <source>
        <dbReference type="SAM" id="MobiDB-lite"/>
    </source>
</evidence>
<dbReference type="OMA" id="DYKRRED"/>
<feature type="compositionally biased region" description="Low complexity" evidence="1">
    <location>
        <begin position="947"/>
        <end position="969"/>
    </location>
</feature>
<feature type="compositionally biased region" description="Low complexity" evidence="1">
    <location>
        <begin position="104"/>
        <end position="122"/>
    </location>
</feature>
<feature type="compositionally biased region" description="Polar residues" evidence="1">
    <location>
        <begin position="711"/>
        <end position="725"/>
    </location>
</feature>
<feature type="compositionally biased region" description="Polar residues" evidence="1">
    <location>
        <begin position="811"/>
        <end position="820"/>
    </location>
</feature>
<gene>
    <name evidence="2" type="ORF">PPL_01787</name>
</gene>
<feature type="compositionally biased region" description="Low complexity" evidence="1">
    <location>
        <begin position="726"/>
        <end position="764"/>
    </location>
</feature>
<reference evidence="2 3" key="1">
    <citation type="journal article" date="2011" name="Genome Res.">
        <title>Phylogeny-wide analysis of social amoeba genomes highlights ancient origins for complex intercellular communication.</title>
        <authorList>
            <person name="Heidel A.J."/>
            <person name="Lawal H.M."/>
            <person name="Felder M."/>
            <person name="Schilde C."/>
            <person name="Helps N.R."/>
            <person name="Tunggal B."/>
            <person name="Rivero F."/>
            <person name="John U."/>
            <person name="Schleicher M."/>
            <person name="Eichinger L."/>
            <person name="Platzer M."/>
            <person name="Noegel A.A."/>
            <person name="Schaap P."/>
            <person name="Gloeckner G."/>
        </authorList>
    </citation>
    <scope>NUCLEOTIDE SEQUENCE [LARGE SCALE GENOMIC DNA]</scope>
    <source>
        <strain evidence="3">ATCC 26659 / Pp 5 / PN500</strain>
    </source>
</reference>
<feature type="compositionally biased region" description="Low complexity" evidence="1">
    <location>
        <begin position="779"/>
        <end position="801"/>
    </location>
</feature>
<evidence type="ECO:0000313" key="3">
    <source>
        <dbReference type="Proteomes" id="UP000001396"/>
    </source>
</evidence>
<feature type="compositionally biased region" description="Basic and acidic residues" evidence="1">
    <location>
        <begin position="283"/>
        <end position="295"/>
    </location>
</feature>
<sequence length="1205" mass="134208">MMESNFEDEDILQSTKILQIGELTEILGSLMNSEVEEILVHLDCIVNSMGCVSQSLNSIVRIANRSLKQPEQLSFKSMISFTGQTNITISNLIRKLKQIQNSKNNNYNNNNNNNNNTNNNNNIIVDQRNNKYLSPSGDSYDDDESLIEQDNSPCSYHTPFTTIGTPSSQSPIVVTNQHTSNNNNNNININIQNNLNSNCNNFNNFNTNNNLKIIYENSSVSSSESPLTSPQKSTTHTTSVKLGLSESSLFLSESSASSVIDKNIAISPLSTSPLNNNSISFSQKDRDRERERDSEFTFLNQDKSEKHLKQQDNNHNHRQNNNNNNNNDDEYDEPCSSNTILIKNNNNNNNSHISKVTSTVTTATTTPTKVTSTASINITNHHHNNSSNHHINSSNNNNNNNISSTNNNNNNNSSNNNNSNNNNNVNQTIIHNEYCTPFSPSSPPMSPSPMAAMATSDHQIHKNILLRQQQNEDTVISASMEEKRDNFLSFERSQTAIALNKIRNNMNDDAIQRKNQKGYAMMSLILNDLNTSHQSLLNQSHPVQISTTIGNNNNSSNNLLLNNNNNNNNNSNSNSNLIDSNNNNNNNDNMSNNGSPLDTYLSHEEEDLSRMYNVYKTPAVPLPLQTASTAIPTTNTTTNELQQQQQQQMLQNNRYKGMNDGNLSKVITFTKADPSTTTFQFIKEKVPKPSHASNDSDLYYDDYEDYDMETESQSYDDTYSSADQLSATNSSTTFDSTTNLSSKANNNNTTNNNTTAAMINSNSNGNIAGTTTNGKHIVNNNSNNNNSNTTNTSTNTNSNNTDVKSPIKQPSAMSPRSGPQSPRLYPARPSSLHRRAQSVGVFSGYPWFGGRLIQIIVFLPTQPQSMVDLSIDDDSTVEKVIIDILELCQREKKKLDHNSNNNNNNNNNSNNTTHSNNNNNNNQQQQQQQQQQQHQECTNSKLDDSFSSNQSNGVDNQSNNNSNGNGSSSGGDVSFSFLSVTTNPKAYYLRVCHYDGTVDNDYGVLERSSEMKKIKAETYVLLQNTNWTKEQLSPPPIFRVHIVPSAPLSHNERRLSSPQNNTNGVKDSIAVPYNPTATLSSIKTLICKKEKFSEDLCVFMLMNNEVVNNESITLEELAMGDIKLIHNRVKSSIPKSVSFIADSGNAPRAITKLLGPMFFFTPDTAGEFKQYQVIKVNKFGISLERLMGIDQDRIIHSVLLDFNLV</sequence>
<dbReference type="AlphaFoldDB" id="D3B0H0"/>
<feature type="compositionally biased region" description="Low complexity" evidence="1">
    <location>
        <begin position="344"/>
        <end position="353"/>
    </location>
</feature>
<feature type="region of interest" description="Disordered" evidence="1">
    <location>
        <begin position="895"/>
        <end position="969"/>
    </location>
</feature>
<feature type="region of interest" description="Disordered" evidence="1">
    <location>
        <begin position="556"/>
        <end position="600"/>
    </location>
</feature>
<feature type="region of interest" description="Disordered" evidence="1">
    <location>
        <begin position="379"/>
        <end position="425"/>
    </location>
</feature>
<feature type="region of interest" description="Disordered" evidence="1">
    <location>
        <begin position="711"/>
        <end position="831"/>
    </location>
</feature>
<proteinExistence type="predicted"/>
<dbReference type="EMBL" id="ADBJ01000008">
    <property type="protein sequence ID" value="EFA84794.1"/>
    <property type="molecule type" value="Genomic_DNA"/>
</dbReference>
<feature type="compositionally biased region" description="Low complexity" evidence="1">
    <location>
        <begin position="556"/>
        <end position="593"/>
    </location>
</feature>
<dbReference type="Proteomes" id="UP000001396">
    <property type="component" value="Unassembled WGS sequence"/>
</dbReference>
<organism evidence="2 3">
    <name type="scientific">Heterostelium pallidum (strain ATCC 26659 / Pp 5 / PN500)</name>
    <name type="common">Cellular slime mold</name>
    <name type="synonym">Polysphondylium pallidum</name>
    <dbReference type="NCBI Taxonomy" id="670386"/>
    <lineage>
        <taxon>Eukaryota</taxon>
        <taxon>Amoebozoa</taxon>
        <taxon>Evosea</taxon>
        <taxon>Eumycetozoa</taxon>
        <taxon>Dictyostelia</taxon>
        <taxon>Acytosteliales</taxon>
        <taxon>Acytosteliaceae</taxon>
        <taxon>Heterostelium</taxon>
    </lineage>
</organism>
<dbReference type="GeneID" id="31357314"/>
<name>D3B0H0_HETP5</name>
<feature type="compositionally biased region" description="Low complexity" evidence="1">
    <location>
        <begin position="898"/>
        <end position="935"/>
    </location>
</feature>
<feature type="region of interest" description="Disordered" evidence="1">
    <location>
        <begin position="268"/>
        <end position="353"/>
    </location>
</feature>
<accession>D3B0H0</accession>
<feature type="compositionally biased region" description="Basic and acidic residues" evidence="1">
    <location>
        <begin position="302"/>
        <end position="315"/>
    </location>
</feature>
<feature type="compositionally biased region" description="Low complexity" evidence="1">
    <location>
        <begin position="268"/>
        <end position="280"/>
    </location>
</feature>
<feature type="region of interest" description="Disordered" evidence="1">
    <location>
        <begin position="102"/>
        <end position="123"/>
    </location>
</feature>